<gene>
    <name evidence="5" type="ORF">ISALK_06950</name>
</gene>
<dbReference type="InterPro" id="IPR027417">
    <property type="entry name" value="P-loop_NTPase"/>
</dbReference>
<dbReference type="Proteomes" id="UP000449710">
    <property type="component" value="Unassembled WGS sequence"/>
</dbReference>
<dbReference type="PROSITE" id="PS00211">
    <property type="entry name" value="ABC_TRANSPORTER_1"/>
    <property type="match status" value="1"/>
</dbReference>
<dbReference type="EMBL" id="SUMG01000006">
    <property type="protein sequence ID" value="NBG88235.1"/>
    <property type="molecule type" value="Genomic_DNA"/>
</dbReference>
<dbReference type="PROSITE" id="PS50893">
    <property type="entry name" value="ABC_TRANSPORTER_2"/>
    <property type="match status" value="1"/>
</dbReference>
<accession>A0AA43XLQ4</accession>
<evidence type="ECO:0000256" key="2">
    <source>
        <dbReference type="ARBA" id="ARBA00022741"/>
    </source>
</evidence>
<dbReference type="GO" id="GO:0016887">
    <property type="term" value="F:ATP hydrolysis activity"/>
    <property type="evidence" value="ECO:0007669"/>
    <property type="project" value="InterPro"/>
</dbReference>
<reference evidence="5 6" key="1">
    <citation type="submission" date="2019-04" db="EMBL/GenBank/DDBJ databases">
        <title>Isachenkonia alkalipeptolytica gen. nov. sp. nov. a new anaerobic, alkiliphilic organothrophic bacterium capable to reduce synthesized ferrihydrite isolated from a soda lake.</title>
        <authorList>
            <person name="Toshchakov S.V."/>
            <person name="Zavarzina D.G."/>
            <person name="Zhilina T.N."/>
            <person name="Kostrikina N.A."/>
            <person name="Kublanov I.V."/>
        </authorList>
    </citation>
    <scope>NUCLEOTIDE SEQUENCE [LARGE SCALE GENOMIC DNA]</scope>
    <source>
        <strain evidence="5 6">Z-1701</strain>
    </source>
</reference>
<keyword evidence="2" id="KW-0547">Nucleotide-binding</keyword>
<organism evidence="5 6">
    <name type="scientific">Isachenkonia alkalipeptolytica</name>
    <dbReference type="NCBI Taxonomy" id="2565777"/>
    <lineage>
        <taxon>Bacteria</taxon>
        <taxon>Bacillati</taxon>
        <taxon>Bacillota</taxon>
        <taxon>Clostridia</taxon>
        <taxon>Eubacteriales</taxon>
        <taxon>Clostridiaceae</taxon>
        <taxon>Isachenkonia</taxon>
    </lineage>
</organism>
<proteinExistence type="predicted"/>
<keyword evidence="3 5" id="KW-0067">ATP-binding</keyword>
<dbReference type="InterPro" id="IPR003593">
    <property type="entry name" value="AAA+_ATPase"/>
</dbReference>
<dbReference type="GO" id="GO:0005524">
    <property type="term" value="F:ATP binding"/>
    <property type="evidence" value="ECO:0007669"/>
    <property type="project" value="UniProtKB-KW"/>
</dbReference>
<evidence type="ECO:0000259" key="4">
    <source>
        <dbReference type="PROSITE" id="PS50893"/>
    </source>
</evidence>
<evidence type="ECO:0000313" key="5">
    <source>
        <dbReference type="EMBL" id="NBG88235.1"/>
    </source>
</evidence>
<dbReference type="PANTHER" id="PTHR42939">
    <property type="entry name" value="ABC TRANSPORTER ATP-BINDING PROTEIN ALBC-RELATED"/>
    <property type="match status" value="1"/>
</dbReference>
<dbReference type="Pfam" id="PF00005">
    <property type="entry name" value="ABC_tran"/>
    <property type="match status" value="1"/>
</dbReference>
<dbReference type="RefSeq" id="WP_160720565.1">
    <property type="nucleotide sequence ID" value="NZ_SUMG01000006.1"/>
</dbReference>
<dbReference type="AlphaFoldDB" id="A0AA43XLQ4"/>
<keyword evidence="1" id="KW-0813">Transport</keyword>
<dbReference type="SUPFAM" id="SSF52540">
    <property type="entry name" value="P-loop containing nucleoside triphosphate hydrolases"/>
    <property type="match status" value="1"/>
</dbReference>
<evidence type="ECO:0000256" key="1">
    <source>
        <dbReference type="ARBA" id="ARBA00022448"/>
    </source>
</evidence>
<dbReference type="SMART" id="SM00382">
    <property type="entry name" value="AAA"/>
    <property type="match status" value="1"/>
</dbReference>
<dbReference type="InterPro" id="IPR003439">
    <property type="entry name" value="ABC_transporter-like_ATP-bd"/>
</dbReference>
<evidence type="ECO:0000313" key="6">
    <source>
        <dbReference type="Proteomes" id="UP000449710"/>
    </source>
</evidence>
<feature type="domain" description="ABC transporter" evidence="4">
    <location>
        <begin position="6"/>
        <end position="232"/>
    </location>
</feature>
<dbReference type="InterPro" id="IPR051782">
    <property type="entry name" value="ABC_Transporter_VariousFunc"/>
</dbReference>
<dbReference type="CDD" id="cd03230">
    <property type="entry name" value="ABC_DR_subfamily_A"/>
    <property type="match status" value="1"/>
</dbReference>
<name>A0AA43XLQ4_9CLOT</name>
<dbReference type="Gene3D" id="3.40.50.300">
    <property type="entry name" value="P-loop containing nucleotide triphosphate hydrolases"/>
    <property type="match status" value="1"/>
</dbReference>
<sequence>MNPYALQVKDLSAKAGNFQLKDINFSLEKGRIMGLIGKNGAGKTTMIKSLLLQNPTTKGEVLFNGRPLLGNEEPVKRKLGIVYDQLIYPPGMKPKKVVKIFAPFYDRQVYIERFNALMERFQLDPNKKLVHYSKGMQMKFSVVMALAHNPDLVIMDEPTAGLDPVARVELLDCLMEHMQDEEKSLIFSTHITSDLEKVADDLTYIDEGRIIFSEEKDALLDRFAVVSIDKAEMTDDIKKALRGVKESSFTFTGLLENKKILQGINGVKSKRPTIEDVMIYSGRKGGESDV</sequence>
<comment type="caution">
    <text evidence="5">The sequence shown here is derived from an EMBL/GenBank/DDBJ whole genome shotgun (WGS) entry which is preliminary data.</text>
</comment>
<dbReference type="PANTHER" id="PTHR42939:SF3">
    <property type="entry name" value="ABC TRANSPORTER ATP-BINDING COMPONENT"/>
    <property type="match status" value="1"/>
</dbReference>
<keyword evidence="6" id="KW-1185">Reference proteome</keyword>
<evidence type="ECO:0000256" key="3">
    <source>
        <dbReference type="ARBA" id="ARBA00022840"/>
    </source>
</evidence>
<dbReference type="InterPro" id="IPR017871">
    <property type="entry name" value="ABC_transporter-like_CS"/>
</dbReference>
<protein>
    <submittedName>
        <fullName evidence="5">ABC transporter ATP-binding protein</fullName>
    </submittedName>
</protein>